<dbReference type="AlphaFoldDB" id="A0A6P7TDP3"/>
<sequence length="127" mass="14760">MGILLKPFLNYIKSYIRDNLDMLNHLPEKVKEETVLVRFDVINLYTNISHNYGIEATQDWLDKYPEETPGRINKDFIIESITVILQSNHLMFDTSVYRQKPGIAMGTRAAPTTTNLTMSYLEITIYQ</sequence>
<evidence type="ECO:0000259" key="1">
    <source>
        <dbReference type="PROSITE" id="PS50878"/>
    </source>
</evidence>
<reference evidence="3" key="1">
    <citation type="submission" date="2025-08" db="UniProtKB">
        <authorList>
            <consortium name="RefSeq"/>
        </authorList>
    </citation>
    <scope>IDENTIFICATION</scope>
</reference>
<dbReference type="PANTHER" id="PTHR21301:SF12">
    <property type="match status" value="1"/>
</dbReference>
<dbReference type="PROSITE" id="PS50878">
    <property type="entry name" value="RT_POL"/>
    <property type="match status" value="1"/>
</dbReference>
<keyword evidence="2" id="KW-1185">Reference proteome</keyword>
<dbReference type="Proteomes" id="UP000515154">
    <property type="component" value="Linkage group LG18"/>
</dbReference>
<feature type="domain" description="Reverse transcriptase" evidence="1">
    <location>
        <begin position="1"/>
        <end position="127"/>
    </location>
</feature>
<dbReference type="InterPro" id="IPR000477">
    <property type="entry name" value="RT_dom"/>
</dbReference>
<protein>
    <submittedName>
        <fullName evidence="3">Uncharacterized protein LOC115221649</fullName>
    </submittedName>
</protein>
<proteinExistence type="predicted"/>
<evidence type="ECO:0000313" key="2">
    <source>
        <dbReference type="Proteomes" id="UP000515154"/>
    </source>
</evidence>
<dbReference type="PANTHER" id="PTHR21301">
    <property type="entry name" value="REVERSE TRANSCRIPTASE"/>
    <property type="match status" value="1"/>
</dbReference>
<gene>
    <name evidence="3" type="primary">LOC115221649</name>
</gene>
<accession>A0A6P7TDP3</accession>
<dbReference type="KEGG" id="osn:115221649"/>
<organism evidence="2 3">
    <name type="scientific">Octopus sinensis</name>
    <name type="common">East Asian common octopus</name>
    <dbReference type="NCBI Taxonomy" id="2607531"/>
    <lineage>
        <taxon>Eukaryota</taxon>
        <taxon>Metazoa</taxon>
        <taxon>Spiralia</taxon>
        <taxon>Lophotrochozoa</taxon>
        <taxon>Mollusca</taxon>
        <taxon>Cephalopoda</taxon>
        <taxon>Coleoidea</taxon>
        <taxon>Octopodiformes</taxon>
        <taxon>Octopoda</taxon>
        <taxon>Incirrata</taxon>
        <taxon>Octopodidae</taxon>
        <taxon>Octopus</taxon>
    </lineage>
</organism>
<evidence type="ECO:0000313" key="3">
    <source>
        <dbReference type="RefSeq" id="XP_029647711.1"/>
    </source>
</evidence>
<name>A0A6P7TDP3_9MOLL</name>
<dbReference type="RefSeq" id="XP_029647711.1">
    <property type="nucleotide sequence ID" value="XM_029791851.1"/>
</dbReference>